<dbReference type="RefSeq" id="WP_163053172.1">
    <property type="nucleotide sequence ID" value="NZ_JAAGLI010000093.1"/>
</dbReference>
<evidence type="ECO:0000256" key="1">
    <source>
        <dbReference type="SAM" id="MobiDB-lite"/>
    </source>
</evidence>
<organism evidence="3 4">
    <name type="scientific">Actinomadura bangladeshensis</name>
    <dbReference type="NCBI Taxonomy" id="453573"/>
    <lineage>
        <taxon>Bacteria</taxon>
        <taxon>Bacillati</taxon>
        <taxon>Actinomycetota</taxon>
        <taxon>Actinomycetes</taxon>
        <taxon>Streptosporangiales</taxon>
        <taxon>Thermomonosporaceae</taxon>
        <taxon>Actinomadura</taxon>
    </lineage>
</organism>
<protein>
    <submittedName>
        <fullName evidence="3">Uncharacterized protein</fullName>
    </submittedName>
</protein>
<evidence type="ECO:0000313" key="4">
    <source>
        <dbReference type="Proteomes" id="UP000475532"/>
    </source>
</evidence>
<sequence length="72" mass="7523">MIFTVAAIAVAYLYLAAVAHRVGHSGKHGQRIWSTPRPTRLRSRGAHTKPPAKAVDVAEPEQAGPAGLAVAA</sequence>
<accession>A0A6L9QB85</accession>
<gene>
    <name evidence="2" type="ORF">G3I70_03395</name>
    <name evidence="3" type="ORF">G3I70_08385</name>
</gene>
<dbReference type="Proteomes" id="UP000475532">
    <property type="component" value="Unassembled WGS sequence"/>
</dbReference>
<dbReference type="EMBL" id="JAAGLI010000213">
    <property type="protein sequence ID" value="NEA22505.1"/>
    <property type="molecule type" value="Genomic_DNA"/>
</dbReference>
<dbReference type="AlphaFoldDB" id="A0A6L9QB85"/>
<evidence type="ECO:0000313" key="3">
    <source>
        <dbReference type="EMBL" id="NEA22505.1"/>
    </source>
</evidence>
<evidence type="ECO:0000313" key="2">
    <source>
        <dbReference type="EMBL" id="NEA21545.1"/>
    </source>
</evidence>
<dbReference type="EMBL" id="JAAGLI010000093">
    <property type="protein sequence ID" value="NEA21545.1"/>
    <property type="molecule type" value="Genomic_DNA"/>
</dbReference>
<name>A0A6L9QB85_9ACTN</name>
<reference evidence="3 4" key="1">
    <citation type="submission" date="2020-01" db="EMBL/GenBank/DDBJ databases">
        <title>Insect and environment-associated Actinomycetes.</title>
        <authorList>
            <person name="Currrie C."/>
            <person name="Chevrette M."/>
            <person name="Carlson C."/>
            <person name="Stubbendieck R."/>
            <person name="Wendt-Pienkowski E."/>
        </authorList>
    </citation>
    <scope>NUCLEOTIDE SEQUENCE [LARGE SCALE GENOMIC DNA]</scope>
    <source>
        <strain evidence="3 4">SID10258</strain>
    </source>
</reference>
<comment type="caution">
    <text evidence="3">The sequence shown here is derived from an EMBL/GenBank/DDBJ whole genome shotgun (WGS) entry which is preliminary data.</text>
</comment>
<feature type="region of interest" description="Disordered" evidence="1">
    <location>
        <begin position="23"/>
        <end position="72"/>
    </location>
</feature>
<proteinExistence type="predicted"/>